<sequence length="225" mass="22944">MNKIHLSSIAGLLAAGAASAATIVPLDMPASGSHASGASFITSQSIAGVTFDISYTLNAFAAITDPAPFINSAGSYFGVGSSNDGAVVGQQQSLDADDNEQLSITIAITNFNAGSSGLTVGDITDFQFSELTIINGTAGNDGIFVSFTGFGDSEVGVDNPTTIDLTTLGNFSSAASTLYIQPDGNQSNNRWSVGGISVSYNIPEPSSVTLIGIGIAGMAFRRRRL</sequence>
<gene>
    <name evidence="3" type="ORF">ACFQY0_16075</name>
</gene>
<accession>A0ABW2LBF3</accession>
<evidence type="ECO:0000259" key="2">
    <source>
        <dbReference type="Pfam" id="PF07589"/>
    </source>
</evidence>
<feature type="domain" description="Ice-binding protein C-terminal" evidence="2">
    <location>
        <begin position="202"/>
        <end position="223"/>
    </location>
</feature>
<evidence type="ECO:0000313" key="3">
    <source>
        <dbReference type="EMBL" id="MFC7338713.1"/>
    </source>
</evidence>
<keyword evidence="4" id="KW-1185">Reference proteome</keyword>
<comment type="caution">
    <text evidence="3">The sequence shown here is derived from an EMBL/GenBank/DDBJ whole genome shotgun (WGS) entry which is preliminary data.</text>
</comment>
<dbReference type="InterPro" id="IPR013424">
    <property type="entry name" value="Ice-binding_C"/>
</dbReference>
<dbReference type="RefSeq" id="WP_379714405.1">
    <property type="nucleotide sequence ID" value="NZ_JBHTBS010000009.1"/>
</dbReference>
<evidence type="ECO:0000256" key="1">
    <source>
        <dbReference type="SAM" id="SignalP"/>
    </source>
</evidence>
<keyword evidence="1" id="KW-0732">Signal</keyword>
<dbReference type="Pfam" id="PF07589">
    <property type="entry name" value="PEP-CTERM"/>
    <property type="match status" value="1"/>
</dbReference>
<protein>
    <submittedName>
        <fullName evidence="3">PEP-CTERM sorting domain-containing protein</fullName>
    </submittedName>
</protein>
<dbReference type="NCBIfam" id="TIGR02595">
    <property type="entry name" value="PEP_CTERM"/>
    <property type="match status" value="1"/>
</dbReference>
<name>A0ABW2LBF3_9BACT</name>
<evidence type="ECO:0000313" key="4">
    <source>
        <dbReference type="Proteomes" id="UP001596472"/>
    </source>
</evidence>
<feature type="chain" id="PRO_5046636001" evidence="1">
    <location>
        <begin position="21"/>
        <end position="225"/>
    </location>
</feature>
<reference evidence="4" key="1">
    <citation type="journal article" date="2019" name="Int. J. Syst. Evol. Microbiol.">
        <title>The Global Catalogue of Microorganisms (GCM) 10K type strain sequencing project: providing services to taxonomists for standard genome sequencing and annotation.</title>
        <authorList>
            <consortium name="The Broad Institute Genomics Platform"/>
            <consortium name="The Broad Institute Genome Sequencing Center for Infectious Disease"/>
            <person name="Wu L."/>
            <person name="Ma J."/>
        </authorList>
    </citation>
    <scope>NUCLEOTIDE SEQUENCE [LARGE SCALE GENOMIC DNA]</scope>
    <source>
        <strain evidence="4">CGMCC 4.1467</strain>
    </source>
</reference>
<proteinExistence type="predicted"/>
<dbReference type="Proteomes" id="UP001596472">
    <property type="component" value="Unassembled WGS sequence"/>
</dbReference>
<organism evidence="3 4">
    <name type="scientific">Haloferula chungangensis</name>
    <dbReference type="NCBI Taxonomy" id="1048331"/>
    <lineage>
        <taxon>Bacteria</taxon>
        <taxon>Pseudomonadati</taxon>
        <taxon>Verrucomicrobiota</taxon>
        <taxon>Verrucomicrobiia</taxon>
        <taxon>Verrucomicrobiales</taxon>
        <taxon>Verrucomicrobiaceae</taxon>
        <taxon>Haloferula</taxon>
    </lineage>
</organism>
<feature type="signal peptide" evidence="1">
    <location>
        <begin position="1"/>
        <end position="20"/>
    </location>
</feature>
<dbReference type="EMBL" id="JBHTBS010000009">
    <property type="protein sequence ID" value="MFC7338713.1"/>
    <property type="molecule type" value="Genomic_DNA"/>
</dbReference>